<dbReference type="InterPro" id="IPR050641">
    <property type="entry name" value="RIFMO-like"/>
</dbReference>
<keyword evidence="2" id="KW-0285">Flavoprotein</keyword>
<dbReference type="AlphaFoldDB" id="A0A1L9SUC3"/>
<keyword evidence="5" id="KW-0812">Transmembrane</keyword>
<evidence type="ECO:0000256" key="1">
    <source>
        <dbReference type="ARBA" id="ARBA00001974"/>
    </source>
</evidence>
<keyword evidence="8" id="KW-1185">Reference proteome</keyword>
<dbReference type="Gene3D" id="3.30.9.10">
    <property type="entry name" value="D-Amino Acid Oxidase, subunit A, domain 2"/>
    <property type="match status" value="1"/>
</dbReference>
<evidence type="ECO:0000313" key="7">
    <source>
        <dbReference type="EMBL" id="OJJ50789.1"/>
    </source>
</evidence>
<sequence>MTSTEHVDVLIIGGGIVGLSMSLFLSHHGIRSLLVERHSGTSIHPRARSVNARTMEIYRGIGISQLVRKAGESLAPSFGIYSGSSLKTVVEAKARTEGKKRTSPFQRAFADVGPEPGTFVTQDMLEPVILKAAKDRGVDVRFRTECLGVEQDKDQVTARIRDRESGTAVTVTASYLVAADGVHSPIRSQLGIATTGRGSMGHLLNILFHADLKPLVEDREFSICVIERPEVTGAFTAINNSDRWVFHMCYDPAKGETPEDFPPEKCKELLKIALGISEVTIEIISILPWEPSVRVATHFQQGRIFLAGDAAHQMPPYGGQGANTGISDAHNLAWKLAAVLHRQADPSLLETYNLERRPVGKAAAEASASPADERGLISVRLSWKTVSGFAKIAPLASGFGYLYPQASAAVVEENRWPLGGWTWKAWSVPSLCFSLDGRPGSRAPHVWVEKEGQRVSLLDLFGKGFVLLAGSEGVAWLEASQQVRETLKGLELASYRVGPTGDIVEKESRWETAAGISPNGALLVRPDGFVAWRQRRMPGDVFNALLKTMQAILCQLSSN</sequence>
<dbReference type="Proteomes" id="UP000184188">
    <property type="component" value="Unassembled WGS sequence"/>
</dbReference>
<dbReference type="PRINTS" id="PR00420">
    <property type="entry name" value="RNGMNOXGNASE"/>
</dbReference>
<protein>
    <recommendedName>
        <fullName evidence="6">FAD-binding domain-containing protein</fullName>
    </recommendedName>
</protein>
<dbReference type="OrthoDB" id="2690153at2759"/>
<dbReference type="InterPro" id="IPR002938">
    <property type="entry name" value="FAD-bd"/>
</dbReference>
<organism evidence="7 8">
    <name type="scientific">Penicilliopsis zonata CBS 506.65</name>
    <dbReference type="NCBI Taxonomy" id="1073090"/>
    <lineage>
        <taxon>Eukaryota</taxon>
        <taxon>Fungi</taxon>
        <taxon>Dikarya</taxon>
        <taxon>Ascomycota</taxon>
        <taxon>Pezizomycotina</taxon>
        <taxon>Eurotiomycetes</taxon>
        <taxon>Eurotiomycetidae</taxon>
        <taxon>Eurotiales</taxon>
        <taxon>Aspergillaceae</taxon>
        <taxon>Penicilliopsis</taxon>
    </lineage>
</organism>
<dbReference type="SUPFAM" id="SSF51905">
    <property type="entry name" value="FAD/NAD(P)-binding domain"/>
    <property type="match status" value="1"/>
</dbReference>
<keyword evidence="4" id="KW-0560">Oxidoreductase</keyword>
<dbReference type="STRING" id="1073090.A0A1L9SUC3"/>
<name>A0A1L9SUC3_9EURO</name>
<dbReference type="GO" id="GO:0071949">
    <property type="term" value="F:FAD binding"/>
    <property type="evidence" value="ECO:0007669"/>
    <property type="project" value="InterPro"/>
</dbReference>
<dbReference type="EMBL" id="KV878336">
    <property type="protein sequence ID" value="OJJ50789.1"/>
    <property type="molecule type" value="Genomic_DNA"/>
</dbReference>
<accession>A0A1L9SUC3</accession>
<comment type="cofactor">
    <cofactor evidence="1">
        <name>FAD</name>
        <dbReference type="ChEBI" id="CHEBI:57692"/>
    </cofactor>
</comment>
<evidence type="ECO:0000313" key="8">
    <source>
        <dbReference type="Proteomes" id="UP000184188"/>
    </source>
</evidence>
<keyword evidence="5" id="KW-0472">Membrane</keyword>
<dbReference type="Pfam" id="PF21274">
    <property type="entry name" value="Rng_hyd_C"/>
    <property type="match status" value="1"/>
</dbReference>
<keyword evidence="5" id="KW-1133">Transmembrane helix</keyword>
<gene>
    <name evidence="7" type="ORF">ASPZODRAFT_263560</name>
</gene>
<dbReference type="Pfam" id="PF01494">
    <property type="entry name" value="FAD_binding_3"/>
    <property type="match status" value="1"/>
</dbReference>
<dbReference type="PANTHER" id="PTHR43004">
    <property type="entry name" value="TRK SYSTEM POTASSIUM UPTAKE PROTEIN"/>
    <property type="match status" value="1"/>
</dbReference>
<reference evidence="8" key="1">
    <citation type="journal article" date="2017" name="Genome Biol.">
        <title>Comparative genomics reveals high biological diversity and specific adaptations in the industrially and medically important fungal genus Aspergillus.</title>
        <authorList>
            <person name="de Vries R.P."/>
            <person name="Riley R."/>
            <person name="Wiebenga A."/>
            <person name="Aguilar-Osorio G."/>
            <person name="Amillis S."/>
            <person name="Uchima C.A."/>
            <person name="Anderluh G."/>
            <person name="Asadollahi M."/>
            <person name="Askin M."/>
            <person name="Barry K."/>
            <person name="Battaglia E."/>
            <person name="Bayram O."/>
            <person name="Benocci T."/>
            <person name="Braus-Stromeyer S.A."/>
            <person name="Caldana C."/>
            <person name="Canovas D."/>
            <person name="Cerqueira G.C."/>
            <person name="Chen F."/>
            <person name="Chen W."/>
            <person name="Choi C."/>
            <person name="Clum A."/>
            <person name="Dos Santos R.A."/>
            <person name="Damasio A.R."/>
            <person name="Diallinas G."/>
            <person name="Emri T."/>
            <person name="Fekete E."/>
            <person name="Flipphi M."/>
            <person name="Freyberg S."/>
            <person name="Gallo A."/>
            <person name="Gournas C."/>
            <person name="Habgood R."/>
            <person name="Hainaut M."/>
            <person name="Harispe M.L."/>
            <person name="Henrissat B."/>
            <person name="Hilden K.S."/>
            <person name="Hope R."/>
            <person name="Hossain A."/>
            <person name="Karabika E."/>
            <person name="Karaffa L."/>
            <person name="Karanyi Z."/>
            <person name="Krasevec N."/>
            <person name="Kuo A."/>
            <person name="Kusch H."/>
            <person name="LaButti K."/>
            <person name="Lagendijk E.L."/>
            <person name="Lapidus A."/>
            <person name="Levasseur A."/>
            <person name="Lindquist E."/>
            <person name="Lipzen A."/>
            <person name="Logrieco A.F."/>
            <person name="MacCabe A."/>
            <person name="Maekelae M.R."/>
            <person name="Malavazi I."/>
            <person name="Melin P."/>
            <person name="Meyer V."/>
            <person name="Mielnichuk N."/>
            <person name="Miskei M."/>
            <person name="Molnar A.P."/>
            <person name="Mule G."/>
            <person name="Ngan C.Y."/>
            <person name="Orejas M."/>
            <person name="Orosz E."/>
            <person name="Ouedraogo J.P."/>
            <person name="Overkamp K.M."/>
            <person name="Park H.-S."/>
            <person name="Perrone G."/>
            <person name="Piumi F."/>
            <person name="Punt P.J."/>
            <person name="Ram A.F."/>
            <person name="Ramon A."/>
            <person name="Rauscher S."/>
            <person name="Record E."/>
            <person name="Riano-Pachon D.M."/>
            <person name="Robert V."/>
            <person name="Roehrig J."/>
            <person name="Ruller R."/>
            <person name="Salamov A."/>
            <person name="Salih N.S."/>
            <person name="Samson R.A."/>
            <person name="Sandor E."/>
            <person name="Sanguinetti M."/>
            <person name="Schuetze T."/>
            <person name="Sepcic K."/>
            <person name="Shelest E."/>
            <person name="Sherlock G."/>
            <person name="Sophianopoulou V."/>
            <person name="Squina F.M."/>
            <person name="Sun H."/>
            <person name="Susca A."/>
            <person name="Todd R.B."/>
            <person name="Tsang A."/>
            <person name="Unkles S.E."/>
            <person name="van de Wiele N."/>
            <person name="van Rossen-Uffink D."/>
            <person name="Oliveira J.V."/>
            <person name="Vesth T.C."/>
            <person name="Visser J."/>
            <person name="Yu J.-H."/>
            <person name="Zhou M."/>
            <person name="Andersen M.R."/>
            <person name="Archer D.B."/>
            <person name="Baker S.E."/>
            <person name="Benoit I."/>
            <person name="Brakhage A.A."/>
            <person name="Braus G.H."/>
            <person name="Fischer R."/>
            <person name="Frisvad J.C."/>
            <person name="Goldman G.H."/>
            <person name="Houbraken J."/>
            <person name="Oakley B."/>
            <person name="Pocsi I."/>
            <person name="Scazzocchio C."/>
            <person name="Seiboth B."/>
            <person name="vanKuyk P.A."/>
            <person name="Wortman J."/>
            <person name="Dyer P.S."/>
            <person name="Grigoriev I.V."/>
        </authorList>
    </citation>
    <scope>NUCLEOTIDE SEQUENCE [LARGE SCALE GENOMIC DNA]</scope>
    <source>
        <strain evidence="8">CBS 506.65</strain>
    </source>
</reference>
<evidence type="ECO:0000256" key="4">
    <source>
        <dbReference type="ARBA" id="ARBA00023002"/>
    </source>
</evidence>
<evidence type="ECO:0000256" key="5">
    <source>
        <dbReference type="SAM" id="Phobius"/>
    </source>
</evidence>
<evidence type="ECO:0000256" key="2">
    <source>
        <dbReference type="ARBA" id="ARBA00022630"/>
    </source>
</evidence>
<dbReference type="Gene3D" id="3.40.30.120">
    <property type="match status" value="1"/>
</dbReference>
<dbReference type="VEuPathDB" id="FungiDB:ASPZODRAFT_263560"/>
<keyword evidence="3" id="KW-0274">FAD</keyword>
<dbReference type="PANTHER" id="PTHR43004:SF19">
    <property type="entry name" value="BINDING MONOOXYGENASE, PUTATIVE (JCVI)-RELATED"/>
    <property type="match status" value="1"/>
</dbReference>
<dbReference type="GO" id="GO:0016709">
    <property type="term" value="F:oxidoreductase activity, acting on paired donors, with incorporation or reduction of molecular oxygen, NAD(P)H as one donor, and incorporation of one atom of oxygen"/>
    <property type="evidence" value="ECO:0007669"/>
    <property type="project" value="UniProtKB-ARBA"/>
</dbReference>
<feature type="domain" description="FAD-binding" evidence="6">
    <location>
        <begin position="7"/>
        <end position="366"/>
    </location>
</feature>
<dbReference type="RefSeq" id="XP_022585299.1">
    <property type="nucleotide sequence ID" value="XM_022728040.1"/>
</dbReference>
<dbReference type="GeneID" id="34614504"/>
<evidence type="ECO:0000256" key="3">
    <source>
        <dbReference type="ARBA" id="ARBA00022827"/>
    </source>
</evidence>
<proteinExistence type="predicted"/>
<dbReference type="Gene3D" id="3.50.50.60">
    <property type="entry name" value="FAD/NAD(P)-binding domain"/>
    <property type="match status" value="1"/>
</dbReference>
<evidence type="ECO:0000259" key="6">
    <source>
        <dbReference type="Pfam" id="PF01494"/>
    </source>
</evidence>
<feature type="transmembrane region" description="Helical" evidence="5">
    <location>
        <begin position="7"/>
        <end position="25"/>
    </location>
</feature>
<dbReference type="InterPro" id="IPR036188">
    <property type="entry name" value="FAD/NAD-bd_sf"/>
</dbReference>